<keyword evidence="7" id="KW-1185">Reference proteome</keyword>
<dbReference type="Proteomes" id="UP000218505">
    <property type="component" value="Chromosome"/>
</dbReference>
<proteinExistence type="predicted"/>
<keyword evidence="2" id="KW-0964">Secreted</keyword>
<dbReference type="InterPro" id="IPR013783">
    <property type="entry name" value="Ig-like_fold"/>
</dbReference>
<organism evidence="6 7">
    <name type="scientific">Actinosynnema pretiosum</name>
    <dbReference type="NCBI Taxonomy" id="42197"/>
    <lineage>
        <taxon>Bacteria</taxon>
        <taxon>Bacillati</taxon>
        <taxon>Actinomycetota</taxon>
        <taxon>Actinomycetes</taxon>
        <taxon>Pseudonocardiales</taxon>
        <taxon>Pseudonocardiaceae</taxon>
        <taxon>Actinosynnema</taxon>
    </lineage>
</organism>
<protein>
    <recommendedName>
        <fullName evidence="5">Ricin B lectin domain-containing protein</fullName>
    </recommendedName>
</protein>
<name>A0A290Z8V4_9PSEU</name>
<evidence type="ECO:0000313" key="6">
    <source>
        <dbReference type="EMBL" id="ATE55415.1"/>
    </source>
</evidence>
<accession>A0A290Z8V4</accession>
<feature type="signal peptide" evidence="4">
    <location>
        <begin position="1"/>
        <end position="23"/>
    </location>
</feature>
<feature type="chain" id="PRO_5011996225" description="Ricin B lectin domain-containing protein" evidence="4">
    <location>
        <begin position="24"/>
        <end position="320"/>
    </location>
</feature>
<dbReference type="Gene3D" id="2.60.40.10">
    <property type="entry name" value="Immunoglobulins"/>
    <property type="match status" value="1"/>
</dbReference>
<keyword evidence="3 4" id="KW-0732">Signal</keyword>
<dbReference type="EMBL" id="CP023445">
    <property type="protein sequence ID" value="ATE55415.1"/>
    <property type="molecule type" value="Genomic_DNA"/>
</dbReference>
<evidence type="ECO:0000256" key="2">
    <source>
        <dbReference type="ARBA" id="ARBA00022525"/>
    </source>
</evidence>
<dbReference type="Pfam" id="PF00652">
    <property type="entry name" value="Ricin_B_lectin"/>
    <property type="match status" value="1"/>
</dbReference>
<dbReference type="PROSITE" id="PS50231">
    <property type="entry name" value="RICIN_B_LECTIN"/>
    <property type="match status" value="1"/>
</dbReference>
<dbReference type="InterPro" id="IPR033764">
    <property type="entry name" value="Sdr_B"/>
</dbReference>
<feature type="domain" description="Ricin B lectin" evidence="5">
    <location>
        <begin position="178"/>
        <end position="319"/>
    </location>
</feature>
<dbReference type="RefSeq" id="WP_096495249.1">
    <property type="nucleotide sequence ID" value="NZ_CP023445.1"/>
</dbReference>
<dbReference type="Gene3D" id="2.80.10.50">
    <property type="match status" value="1"/>
</dbReference>
<dbReference type="KEGG" id="apre:CNX65_20765"/>
<dbReference type="GO" id="GO:0005975">
    <property type="term" value="P:carbohydrate metabolic process"/>
    <property type="evidence" value="ECO:0007669"/>
    <property type="project" value="UniProtKB-ARBA"/>
</dbReference>
<dbReference type="SUPFAM" id="SSF50370">
    <property type="entry name" value="Ricin B-like lectins"/>
    <property type="match status" value="1"/>
</dbReference>
<dbReference type="InterPro" id="IPR000772">
    <property type="entry name" value="Ricin_B_lectin"/>
</dbReference>
<sequence length="320" mass="33592">MRRWLSVACAIALLPLGAPGAPAAEPDAPAPERTVPAKTGVVVDGGSGNRASLGASAAGSTVAGRVWNDDGDGVRQDHESAAQREVRLWTHQPAVGWSAVRVTSYGGAYAFTDVPPGSYQVQVVIPAASPEAVTRFGAGGDRQRDSDVLGPNAESLPVVLGGGGPETRGVDAGLVPGRSTGNSVKSAANHWCLDQEAPNGLPPTTGVGAYRCHGGLNQEWYFYWITTEVAEVWGGWNWDCLDQEFPGDQKTSEVGVHPCHGGLNQRWRVYHNELQGESMTVINARTGECLDQESPQGPPTSGVGVYACHGGLNQKWYAAG</sequence>
<dbReference type="SMART" id="SM00458">
    <property type="entry name" value="RICIN"/>
    <property type="match status" value="1"/>
</dbReference>
<gene>
    <name evidence="6" type="ORF">CNX65_20765</name>
</gene>
<evidence type="ECO:0000313" key="7">
    <source>
        <dbReference type="Proteomes" id="UP000218505"/>
    </source>
</evidence>
<reference evidence="6" key="1">
    <citation type="submission" date="2017-09" db="EMBL/GenBank/DDBJ databases">
        <title>Complete Genome Sequence of ansamitocin-producing Bacterium Actinosynnema pretiosum X47.</title>
        <authorList>
            <person name="Cao G."/>
            <person name="Zong G."/>
            <person name="Zhong C."/>
            <person name="Fu J."/>
        </authorList>
    </citation>
    <scope>NUCLEOTIDE SEQUENCE [LARGE SCALE GENOMIC DNA]</scope>
    <source>
        <strain evidence="6">X47</strain>
    </source>
</reference>
<dbReference type="SUPFAM" id="SSF117074">
    <property type="entry name" value="Hypothetical protein PA1324"/>
    <property type="match status" value="1"/>
</dbReference>
<evidence type="ECO:0000259" key="5">
    <source>
        <dbReference type="SMART" id="SM00458"/>
    </source>
</evidence>
<evidence type="ECO:0000256" key="1">
    <source>
        <dbReference type="ARBA" id="ARBA00004613"/>
    </source>
</evidence>
<comment type="subcellular location">
    <subcellularLocation>
        <location evidence="1">Secreted</location>
    </subcellularLocation>
</comment>
<evidence type="ECO:0000256" key="3">
    <source>
        <dbReference type="ARBA" id="ARBA00022729"/>
    </source>
</evidence>
<dbReference type="GO" id="GO:0005576">
    <property type="term" value="C:extracellular region"/>
    <property type="evidence" value="ECO:0007669"/>
    <property type="project" value="UniProtKB-SubCell"/>
</dbReference>
<dbReference type="AlphaFoldDB" id="A0A290Z8V4"/>
<dbReference type="Pfam" id="PF17210">
    <property type="entry name" value="SdrD_B"/>
    <property type="match status" value="1"/>
</dbReference>
<dbReference type="InterPro" id="IPR035992">
    <property type="entry name" value="Ricin_B-like_lectins"/>
</dbReference>
<evidence type="ECO:0000256" key="4">
    <source>
        <dbReference type="SAM" id="SignalP"/>
    </source>
</evidence>